<evidence type="ECO:0000256" key="4">
    <source>
        <dbReference type="ARBA" id="ARBA00023239"/>
    </source>
</evidence>
<dbReference type="Proteomes" id="UP000279029">
    <property type="component" value="Chromosome"/>
</dbReference>
<keyword evidence="4 7" id="KW-0456">Lyase</keyword>
<dbReference type="InterPro" id="IPR027619">
    <property type="entry name" value="C-S_lyase_PatB-like"/>
</dbReference>
<comment type="similarity">
    <text evidence="5">Belongs to the class-II pyridoxal-phosphate-dependent aminotransferase family. MalY/PatB cystathionine beta-lyase subfamily.</text>
</comment>
<dbReference type="GO" id="GO:0047804">
    <property type="term" value="F:cysteine-S-conjugate beta-lyase activity"/>
    <property type="evidence" value="ECO:0007669"/>
    <property type="project" value="UniProtKB-EC"/>
</dbReference>
<dbReference type="PANTHER" id="PTHR43525">
    <property type="entry name" value="PROTEIN MALY"/>
    <property type="match status" value="1"/>
</dbReference>
<gene>
    <name evidence="7" type="primary">patB</name>
    <name evidence="7" type="ORF">PATL70BA_2050</name>
</gene>
<keyword evidence="3" id="KW-0663">Pyridoxal phosphate</keyword>
<protein>
    <recommendedName>
        <fullName evidence="2">cysteine-S-conjugate beta-lyase</fullName>
        <ecNumber evidence="2">4.4.1.13</ecNumber>
    </recommendedName>
</protein>
<dbReference type="Gene3D" id="3.40.640.10">
    <property type="entry name" value="Type I PLP-dependent aspartate aminotransferase-like (Major domain)"/>
    <property type="match status" value="1"/>
</dbReference>
<dbReference type="KEGG" id="cbar:PATL70BA_2050"/>
<dbReference type="InterPro" id="IPR015424">
    <property type="entry name" value="PyrdxlP-dep_Trfase"/>
</dbReference>
<dbReference type="OrthoDB" id="9802872at2"/>
<evidence type="ECO:0000256" key="1">
    <source>
        <dbReference type="ARBA" id="ARBA00001933"/>
    </source>
</evidence>
<proteinExistence type="inferred from homology"/>
<dbReference type="CDD" id="cd00609">
    <property type="entry name" value="AAT_like"/>
    <property type="match status" value="1"/>
</dbReference>
<dbReference type="EMBL" id="LR130778">
    <property type="protein sequence ID" value="VDN47933.1"/>
    <property type="molecule type" value="Genomic_DNA"/>
</dbReference>
<dbReference type="InterPro" id="IPR015422">
    <property type="entry name" value="PyrdxlP-dep_Trfase_small"/>
</dbReference>
<dbReference type="SUPFAM" id="SSF53383">
    <property type="entry name" value="PLP-dependent transferases"/>
    <property type="match status" value="1"/>
</dbReference>
<dbReference type="Pfam" id="PF00155">
    <property type="entry name" value="Aminotran_1_2"/>
    <property type="match status" value="1"/>
</dbReference>
<evidence type="ECO:0000313" key="7">
    <source>
        <dbReference type="EMBL" id="VDN47933.1"/>
    </source>
</evidence>
<name>A0A3P7PD06_9FIRM</name>
<dbReference type="NCBIfam" id="TIGR04350">
    <property type="entry name" value="C_S_lyase_PatB"/>
    <property type="match status" value="1"/>
</dbReference>
<evidence type="ECO:0000256" key="5">
    <source>
        <dbReference type="ARBA" id="ARBA00037974"/>
    </source>
</evidence>
<dbReference type="EC" id="4.4.1.13" evidence="2"/>
<dbReference type="InterPro" id="IPR015421">
    <property type="entry name" value="PyrdxlP-dep_Trfase_major"/>
</dbReference>
<evidence type="ECO:0000259" key="6">
    <source>
        <dbReference type="Pfam" id="PF00155"/>
    </source>
</evidence>
<dbReference type="InterPro" id="IPR004839">
    <property type="entry name" value="Aminotransferase_I/II_large"/>
</dbReference>
<dbReference type="InterPro" id="IPR051798">
    <property type="entry name" value="Class-II_PLP-Dep_Aminotrans"/>
</dbReference>
<evidence type="ECO:0000256" key="3">
    <source>
        <dbReference type="ARBA" id="ARBA00022898"/>
    </source>
</evidence>
<reference evidence="7 8" key="1">
    <citation type="submission" date="2018-09" db="EMBL/GenBank/DDBJ databases">
        <authorList>
            <person name="Postec A."/>
        </authorList>
    </citation>
    <scope>NUCLEOTIDE SEQUENCE [LARGE SCALE GENOMIC DNA]</scope>
    <source>
        <strain evidence="7">70B-A</strain>
    </source>
</reference>
<accession>A0A3P7PD06</accession>
<dbReference type="Gene3D" id="3.90.1150.10">
    <property type="entry name" value="Aspartate Aminotransferase, domain 1"/>
    <property type="match status" value="1"/>
</dbReference>
<evidence type="ECO:0000313" key="8">
    <source>
        <dbReference type="Proteomes" id="UP000279029"/>
    </source>
</evidence>
<organism evidence="7 8">
    <name type="scientific">Petrocella atlantisensis</name>
    <dbReference type="NCBI Taxonomy" id="2173034"/>
    <lineage>
        <taxon>Bacteria</taxon>
        <taxon>Bacillati</taxon>
        <taxon>Bacillota</taxon>
        <taxon>Clostridia</taxon>
        <taxon>Lachnospirales</taxon>
        <taxon>Vallitaleaceae</taxon>
        <taxon>Petrocella</taxon>
    </lineage>
</organism>
<comment type="cofactor">
    <cofactor evidence="1">
        <name>pyridoxal 5'-phosphate</name>
        <dbReference type="ChEBI" id="CHEBI:597326"/>
    </cofactor>
</comment>
<dbReference type="GO" id="GO:0030170">
    <property type="term" value="F:pyridoxal phosphate binding"/>
    <property type="evidence" value="ECO:0007669"/>
    <property type="project" value="InterPro"/>
</dbReference>
<feature type="domain" description="Aminotransferase class I/classII large" evidence="6">
    <location>
        <begin position="39"/>
        <end position="385"/>
    </location>
</feature>
<evidence type="ECO:0000256" key="2">
    <source>
        <dbReference type="ARBA" id="ARBA00012224"/>
    </source>
</evidence>
<sequence>MKYNFDEIIDRSNTDSLKYDFAEKRGMPEDLLPMWVADMDYRAPEPVIEALQSTVSHGIFGYSESRDDYYRVLEKWFLSQFNWQIKPKWLVKTPGVVFAISQAIRAFTKEGEGVLIQEPVYYPFRQTIAINKRKVVVNQLVYNHGKYEIDFEDFEACIQREQVKLFILCSPHNPVGRVWTKEELIRMGDICLKHDVLIIADEIHSDFTFNGITHHVFADLKPAYLEHTITCTAPSKTFNLAGLQISNIFIANQDYKKRFKKEMEKGGYSQLNIMGIVACRAAYNHGQEWLSQLKVYLNANLEYVRSFVNTELEGVKLVEPEGTYLIWLDFSEYLQKQGLTDQQLSQLIVHEGKLWLDDGNIFGQGGHGFQRINMACPRSILEKGMEQLSDALKSK</sequence>
<dbReference type="AlphaFoldDB" id="A0A3P7PD06"/>
<keyword evidence="8" id="KW-1185">Reference proteome</keyword>
<dbReference type="PANTHER" id="PTHR43525:SF1">
    <property type="entry name" value="PROTEIN MALY"/>
    <property type="match status" value="1"/>
</dbReference>